<dbReference type="PANTHER" id="PTHR36221:SF1">
    <property type="entry name" value="DUF742 DOMAIN-CONTAINING PROTEIN"/>
    <property type="match status" value="1"/>
</dbReference>
<evidence type="ECO:0000313" key="2">
    <source>
        <dbReference type="Proteomes" id="UP000181909"/>
    </source>
</evidence>
<organism evidence="1 2">
    <name type="scientific">Streptomyces atratus</name>
    <dbReference type="NCBI Taxonomy" id="1893"/>
    <lineage>
        <taxon>Bacteria</taxon>
        <taxon>Bacillati</taxon>
        <taxon>Actinomycetota</taxon>
        <taxon>Actinomycetes</taxon>
        <taxon>Kitasatosporales</taxon>
        <taxon>Streptomycetaceae</taxon>
        <taxon>Streptomyces</taxon>
    </lineage>
</organism>
<proteinExistence type="predicted"/>
<reference evidence="1 2" key="1">
    <citation type="submission" date="2016-11" db="EMBL/GenBank/DDBJ databases">
        <authorList>
            <person name="Jaros S."/>
            <person name="Januszkiewicz K."/>
            <person name="Wedrychowicz H."/>
        </authorList>
    </citation>
    <scope>NUCLEOTIDE SEQUENCE [LARGE SCALE GENOMIC DNA]</scope>
    <source>
        <strain evidence="1 2">OK807</strain>
    </source>
</reference>
<gene>
    <name evidence="1" type="ORF">SAMN02787144_100897</name>
</gene>
<dbReference type="Proteomes" id="UP000181909">
    <property type="component" value="Unassembled WGS sequence"/>
</dbReference>
<dbReference type="EMBL" id="FPJO01000008">
    <property type="protein sequence ID" value="SFX95044.1"/>
    <property type="molecule type" value="Genomic_DNA"/>
</dbReference>
<dbReference type="AlphaFoldDB" id="A0A1K2BA31"/>
<dbReference type="RefSeq" id="WP_072485915.1">
    <property type="nucleotide sequence ID" value="NZ_CP109381.1"/>
</dbReference>
<dbReference type="PANTHER" id="PTHR36221">
    <property type="entry name" value="DUF742 DOMAIN-CONTAINING PROTEIN"/>
    <property type="match status" value="1"/>
</dbReference>
<dbReference type="STRING" id="1893.SAMN02787144_100897"/>
<accession>A0A1K2BA31</accession>
<dbReference type="Pfam" id="PF05331">
    <property type="entry name" value="DUF742"/>
    <property type="match status" value="1"/>
</dbReference>
<name>A0A1K2BA31_STRAR</name>
<evidence type="ECO:0008006" key="3">
    <source>
        <dbReference type="Google" id="ProtNLM"/>
    </source>
</evidence>
<dbReference type="InterPro" id="IPR007995">
    <property type="entry name" value="DUF742"/>
</dbReference>
<protein>
    <recommendedName>
        <fullName evidence="3">DUF742 domain-containing protein</fullName>
    </recommendedName>
</protein>
<evidence type="ECO:0000313" key="1">
    <source>
        <dbReference type="EMBL" id="SFX95044.1"/>
    </source>
</evidence>
<sequence length="117" mass="12416">MTSGPGRRLIPAYLVTGGRTRPAGPALDRLDVLVRADTELPPDTGSEQRRLCELLEPGALTVVECAAHLDLPVSATVFLATDLAAAGHLHTRPPIPSAGEIDRSLVERLLVGLRSLH</sequence>
<dbReference type="OrthoDB" id="4563801at2"/>